<dbReference type="PRINTS" id="PR00786">
    <property type="entry name" value="NEPRILYSIN"/>
</dbReference>
<feature type="chain" id="PRO_5045530457" evidence="8">
    <location>
        <begin position="22"/>
        <end position="695"/>
    </location>
</feature>
<proteinExistence type="inferred from homology"/>
<protein>
    <submittedName>
        <fullName evidence="11">M13 family metallopeptidase</fullName>
        <ecNumber evidence="11">3.4.24.-</ecNumber>
    </submittedName>
</protein>
<evidence type="ECO:0000256" key="8">
    <source>
        <dbReference type="SAM" id="SignalP"/>
    </source>
</evidence>
<dbReference type="PANTHER" id="PTHR11733">
    <property type="entry name" value="ZINC METALLOPROTEASE FAMILY M13 NEPRILYSIN-RELATED"/>
    <property type="match status" value="1"/>
</dbReference>
<evidence type="ECO:0000256" key="7">
    <source>
        <dbReference type="ARBA" id="ARBA00023049"/>
    </source>
</evidence>
<dbReference type="RefSeq" id="WP_330198116.1">
    <property type="nucleotide sequence ID" value="NZ_JAZDRP010000002.1"/>
</dbReference>
<dbReference type="Proteomes" id="UP001354971">
    <property type="component" value="Unassembled WGS sequence"/>
</dbReference>
<evidence type="ECO:0000259" key="10">
    <source>
        <dbReference type="Pfam" id="PF05649"/>
    </source>
</evidence>
<accession>A0ABU7LNF8</accession>
<dbReference type="Pfam" id="PF01431">
    <property type="entry name" value="Peptidase_M13"/>
    <property type="match status" value="1"/>
</dbReference>
<keyword evidence="7" id="KW-0482">Metalloprotease</keyword>
<dbReference type="InterPro" id="IPR024079">
    <property type="entry name" value="MetalloPept_cat_dom_sf"/>
</dbReference>
<dbReference type="EMBL" id="JAZDRP010000002">
    <property type="protein sequence ID" value="MEE2525453.1"/>
    <property type="molecule type" value="Genomic_DNA"/>
</dbReference>
<dbReference type="PROSITE" id="PS51885">
    <property type="entry name" value="NEPRILYSIN"/>
    <property type="match status" value="1"/>
</dbReference>
<evidence type="ECO:0000259" key="9">
    <source>
        <dbReference type="Pfam" id="PF01431"/>
    </source>
</evidence>
<evidence type="ECO:0000313" key="12">
    <source>
        <dbReference type="Proteomes" id="UP001354971"/>
    </source>
</evidence>
<keyword evidence="6" id="KW-0862">Zinc</keyword>
<comment type="caution">
    <text evidence="11">The sequence shown here is derived from an EMBL/GenBank/DDBJ whole genome shotgun (WGS) entry which is preliminary data.</text>
</comment>
<dbReference type="PROSITE" id="PS51257">
    <property type="entry name" value="PROKAR_LIPOPROTEIN"/>
    <property type="match status" value="1"/>
</dbReference>
<evidence type="ECO:0000256" key="5">
    <source>
        <dbReference type="ARBA" id="ARBA00022801"/>
    </source>
</evidence>
<evidence type="ECO:0000256" key="6">
    <source>
        <dbReference type="ARBA" id="ARBA00022833"/>
    </source>
</evidence>
<feature type="domain" description="Peptidase M13 N-terminal" evidence="10">
    <location>
        <begin position="61"/>
        <end position="435"/>
    </location>
</feature>
<dbReference type="InterPro" id="IPR000718">
    <property type="entry name" value="Peptidase_M13"/>
</dbReference>
<organism evidence="11 12">
    <name type="scientific">Hyphobacterium lacteum</name>
    <dbReference type="NCBI Taxonomy" id="3116575"/>
    <lineage>
        <taxon>Bacteria</taxon>
        <taxon>Pseudomonadati</taxon>
        <taxon>Pseudomonadota</taxon>
        <taxon>Alphaproteobacteria</taxon>
        <taxon>Maricaulales</taxon>
        <taxon>Maricaulaceae</taxon>
        <taxon>Hyphobacterium</taxon>
    </lineage>
</organism>
<keyword evidence="8" id="KW-0732">Signal</keyword>
<evidence type="ECO:0000256" key="2">
    <source>
        <dbReference type="ARBA" id="ARBA00007357"/>
    </source>
</evidence>
<dbReference type="SUPFAM" id="SSF55486">
    <property type="entry name" value="Metalloproteases ('zincins'), catalytic domain"/>
    <property type="match status" value="1"/>
</dbReference>
<evidence type="ECO:0000256" key="3">
    <source>
        <dbReference type="ARBA" id="ARBA00022670"/>
    </source>
</evidence>
<name>A0ABU7LNF8_9PROT</name>
<keyword evidence="12" id="KW-1185">Reference proteome</keyword>
<keyword evidence="5 11" id="KW-0378">Hydrolase</keyword>
<dbReference type="CDD" id="cd08662">
    <property type="entry name" value="M13"/>
    <property type="match status" value="1"/>
</dbReference>
<evidence type="ECO:0000256" key="1">
    <source>
        <dbReference type="ARBA" id="ARBA00001947"/>
    </source>
</evidence>
<evidence type="ECO:0000313" key="11">
    <source>
        <dbReference type="EMBL" id="MEE2525453.1"/>
    </source>
</evidence>
<sequence>MKKLLLGTACLALLAACSEPATDTTTVQGNTEAQGGEVEMASAAIGDWGFDLDGRDMTVDPGDDFFRYANGEWLDTTEIPADLSNYGMFTELALEAEQDVQDIILELAEAGGDTGSVEQQVGDLYASWMNTEALDARGLEAIQPDLDAIAAVETHEQFATMFATVHSPAMYGVGIIPDPADTSRYTVFVGQSGLGMPDRDFYLSEGERYDEYRAAYLSYITQLFDLAGYDNSAERAQSIMDLEMRIAEVHWTQEQSRDIQAIYNPMPLGDLATLAPQFNFEAGMTALGIDSVETYLVAQPSAIEGTATIFSETPVDVLRDYMVFHTLNDNTNALPLAFDQASFDFFGRTLNGTEEQRPRDRRGVNLVGGVLGEAVGQVYVDRHFPPESKTQMEELVGNLTAAFEERLQNLSWMDDETRQQALLKLSTFEPRIGYPDEWTDYSALEIQAGDLFGNLRRIAEFNWNQQVEDLSGPVDRGDWPYPPQTVNASYNPLMNQITFPAGILQAPFFDPNADAAINYGAIGAVIGHEIGHGFDDQGRQFDEAGRIRNWWSDATNDAFMERAGALGSQYDTYCPLEGECVNGTFTMGENIGDLGGVQMAYSAYQRYVAATYGDEGAPVIDGYTGDQRFFLAWAQVWRRLYREDNLRQRLVTDPHSPSQYRTNGIVRNLDAWYDAFGIEEDDLLYLPPEERVRIW</sequence>
<dbReference type="Gene3D" id="3.40.390.10">
    <property type="entry name" value="Collagenase (Catalytic Domain)"/>
    <property type="match status" value="1"/>
</dbReference>
<dbReference type="InterPro" id="IPR008753">
    <property type="entry name" value="Peptidase_M13_N"/>
</dbReference>
<reference evidence="11 12" key="1">
    <citation type="submission" date="2024-01" db="EMBL/GenBank/DDBJ databases">
        <title>Hyphobacterium bacterium isolated from marine sediment.</title>
        <authorList>
            <person name="Zhao S."/>
        </authorList>
    </citation>
    <scope>NUCLEOTIDE SEQUENCE [LARGE SCALE GENOMIC DNA]</scope>
    <source>
        <strain evidence="12">HN65</strain>
    </source>
</reference>
<dbReference type="Gene3D" id="1.10.1380.10">
    <property type="entry name" value="Neutral endopeptidase , domain2"/>
    <property type="match status" value="1"/>
</dbReference>
<evidence type="ECO:0000256" key="4">
    <source>
        <dbReference type="ARBA" id="ARBA00022723"/>
    </source>
</evidence>
<keyword evidence="4" id="KW-0479">Metal-binding</keyword>
<gene>
    <name evidence="11" type="ORF">V0U79_03670</name>
</gene>
<comment type="cofactor">
    <cofactor evidence="1">
        <name>Zn(2+)</name>
        <dbReference type="ChEBI" id="CHEBI:29105"/>
    </cofactor>
</comment>
<keyword evidence="3" id="KW-0645">Protease</keyword>
<dbReference type="PANTHER" id="PTHR11733:SF167">
    <property type="entry name" value="FI17812P1-RELATED"/>
    <property type="match status" value="1"/>
</dbReference>
<feature type="signal peptide" evidence="8">
    <location>
        <begin position="1"/>
        <end position="21"/>
    </location>
</feature>
<dbReference type="Pfam" id="PF05649">
    <property type="entry name" value="Peptidase_M13_N"/>
    <property type="match status" value="1"/>
</dbReference>
<feature type="domain" description="Peptidase M13 C-terminal" evidence="9">
    <location>
        <begin position="487"/>
        <end position="692"/>
    </location>
</feature>
<dbReference type="InterPro" id="IPR018497">
    <property type="entry name" value="Peptidase_M13_C"/>
</dbReference>
<dbReference type="InterPro" id="IPR042089">
    <property type="entry name" value="Peptidase_M13_dom_2"/>
</dbReference>
<comment type="similarity">
    <text evidence="2">Belongs to the peptidase M13 family.</text>
</comment>
<dbReference type="GO" id="GO:0016787">
    <property type="term" value="F:hydrolase activity"/>
    <property type="evidence" value="ECO:0007669"/>
    <property type="project" value="UniProtKB-KW"/>
</dbReference>
<dbReference type="EC" id="3.4.24.-" evidence="11"/>